<comment type="caution">
    <text evidence="12">The sequence shown here is derived from an EMBL/GenBank/DDBJ whole genome shotgun (WGS) entry which is preliminary data.</text>
</comment>
<evidence type="ECO:0000256" key="8">
    <source>
        <dbReference type="SAM" id="Coils"/>
    </source>
</evidence>
<evidence type="ECO:0000256" key="10">
    <source>
        <dbReference type="SAM" id="Phobius"/>
    </source>
</evidence>
<dbReference type="InterPro" id="IPR050297">
    <property type="entry name" value="LipidA_mod_glycosyltrf_83"/>
</dbReference>
<feature type="transmembrane region" description="Helical" evidence="10">
    <location>
        <begin position="191"/>
        <end position="209"/>
    </location>
</feature>
<evidence type="ECO:0000256" key="5">
    <source>
        <dbReference type="ARBA" id="ARBA00022692"/>
    </source>
</evidence>
<reference evidence="12" key="1">
    <citation type="journal article" date="2020" name="mSystems">
        <title>Genome- and Community-Level Interaction Insights into Carbon Utilization and Element Cycling Functions of Hydrothermarchaeota in Hydrothermal Sediment.</title>
        <authorList>
            <person name="Zhou Z."/>
            <person name="Liu Y."/>
            <person name="Xu W."/>
            <person name="Pan J."/>
            <person name="Luo Z.H."/>
            <person name="Li M."/>
        </authorList>
    </citation>
    <scope>NUCLEOTIDE SEQUENCE [LARGE SCALE GENOMIC DNA]</scope>
    <source>
        <strain evidence="12">SpSt-556</strain>
    </source>
</reference>
<feature type="transmembrane region" description="Helical" evidence="10">
    <location>
        <begin position="472"/>
        <end position="492"/>
    </location>
</feature>
<feature type="transmembrane region" description="Helical" evidence="10">
    <location>
        <begin position="308"/>
        <end position="325"/>
    </location>
</feature>
<evidence type="ECO:0000256" key="7">
    <source>
        <dbReference type="ARBA" id="ARBA00023136"/>
    </source>
</evidence>
<feature type="transmembrane region" description="Helical" evidence="10">
    <location>
        <begin position="263"/>
        <end position="296"/>
    </location>
</feature>
<evidence type="ECO:0000256" key="9">
    <source>
        <dbReference type="SAM" id="MobiDB-lite"/>
    </source>
</evidence>
<feature type="region of interest" description="Disordered" evidence="9">
    <location>
        <begin position="1"/>
        <end position="35"/>
    </location>
</feature>
<feature type="transmembrane region" description="Helical" evidence="10">
    <location>
        <begin position="440"/>
        <end position="460"/>
    </location>
</feature>
<proteinExistence type="predicted"/>
<evidence type="ECO:0000259" key="11">
    <source>
        <dbReference type="Pfam" id="PF13231"/>
    </source>
</evidence>
<feature type="transmembrane region" description="Helical" evidence="10">
    <location>
        <begin position="240"/>
        <end position="257"/>
    </location>
</feature>
<dbReference type="AlphaFoldDB" id="A0A7C4KZ79"/>
<feature type="coiled-coil region" evidence="8">
    <location>
        <begin position="621"/>
        <end position="648"/>
    </location>
</feature>
<dbReference type="PANTHER" id="PTHR33908:SF3">
    <property type="entry name" value="UNDECAPRENYL PHOSPHATE-ALPHA-4-AMINO-4-DEOXY-L-ARABINOSE ARABINOSYL TRANSFERASE"/>
    <property type="match status" value="1"/>
</dbReference>
<feature type="transmembrane region" description="Helical" evidence="10">
    <location>
        <begin position="215"/>
        <end position="233"/>
    </location>
</feature>
<feature type="transmembrane region" description="Helical" evidence="10">
    <location>
        <begin position="98"/>
        <end position="117"/>
    </location>
</feature>
<dbReference type="PANTHER" id="PTHR33908">
    <property type="entry name" value="MANNOSYLTRANSFERASE YKCB-RELATED"/>
    <property type="match status" value="1"/>
</dbReference>
<protein>
    <recommendedName>
        <fullName evidence="11">Glycosyltransferase RgtA/B/C/D-like domain-containing protein</fullName>
    </recommendedName>
</protein>
<keyword evidence="5 10" id="KW-0812">Transmembrane</keyword>
<dbReference type="Pfam" id="PF13231">
    <property type="entry name" value="PMT_2"/>
    <property type="match status" value="1"/>
</dbReference>
<evidence type="ECO:0000256" key="2">
    <source>
        <dbReference type="ARBA" id="ARBA00022475"/>
    </source>
</evidence>
<dbReference type="GO" id="GO:0010041">
    <property type="term" value="P:response to iron(III) ion"/>
    <property type="evidence" value="ECO:0007669"/>
    <property type="project" value="TreeGrafter"/>
</dbReference>
<dbReference type="GO" id="GO:0016763">
    <property type="term" value="F:pentosyltransferase activity"/>
    <property type="evidence" value="ECO:0007669"/>
    <property type="project" value="TreeGrafter"/>
</dbReference>
<keyword evidence="8" id="KW-0175">Coiled coil</keyword>
<evidence type="ECO:0000313" key="12">
    <source>
        <dbReference type="EMBL" id="HGS87078.1"/>
    </source>
</evidence>
<evidence type="ECO:0000256" key="3">
    <source>
        <dbReference type="ARBA" id="ARBA00022676"/>
    </source>
</evidence>
<evidence type="ECO:0000256" key="6">
    <source>
        <dbReference type="ARBA" id="ARBA00022989"/>
    </source>
</evidence>
<keyword evidence="4" id="KW-0808">Transferase</keyword>
<keyword evidence="6 10" id="KW-1133">Transmembrane helix</keyword>
<keyword evidence="3" id="KW-0328">Glycosyltransferase</keyword>
<organism evidence="12">
    <name type="scientific">Bellilinea caldifistulae</name>
    <dbReference type="NCBI Taxonomy" id="360411"/>
    <lineage>
        <taxon>Bacteria</taxon>
        <taxon>Bacillati</taxon>
        <taxon>Chloroflexota</taxon>
        <taxon>Anaerolineae</taxon>
        <taxon>Anaerolineales</taxon>
        <taxon>Anaerolineaceae</taxon>
        <taxon>Bellilinea</taxon>
    </lineage>
</organism>
<accession>A0A7C4KZ79</accession>
<gene>
    <name evidence="12" type="ORF">ENT17_05600</name>
</gene>
<keyword evidence="2" id="KW-1003">Cell membrane</keyword>
<dbReference type="InterPro" id="IPR038731">
    <property type="entry name" value="RgtA/B/C-like"/>
</dbReference>
<feature type="compositionally biased region" description="Low complexity" evidence="9">
    <location>
        <begin position="7"/>
        <end position="19"/>
    </location>
</feature>
<feature type="transmembrane region" description="Helical" evidence="10">
    <location>
        <begin position="385"/>
        <end position="403"/>
    </location>
</feature>
<name>A0A7C4KZ79_9CHLR</name>
<evidence type="ECO:0000256" key="4">
    <source>
        <dbReference type="ARBA" id="ARBA00022679"/>
    </source>
</evidence>
<keyword evidence="7 10" id="KW-0472">Membrane</keyword>
<dbReference type="GO" id="GO:0009103">
    <property type="term" value="P:lipopolysaccharide biosynthetic process"/>
    <property type="evidence" value="ECO:0007669"/>
    <property type="project" value="UniProtKB-ARBA"/>
</dbReference>
<sequence length="773" mass="86743">MSDEDSISQSSEENLSQPAAAPPPSTEQPTPPAEIHLHLQVEVPPNTSLHLTVESRTREGKPLETRSFTFSNPPLPLPDWLEAAGQAVQSRPSRWERIVPHLPSLLLGLALLVYLATRLIGLPDFPVYFFTDEAVQTVLAADLVRDGLRGYSGEFLPTYFPNGSMYNLSLSVYVQVLPYLWFGKSVWVTRAVPAIISLLAALAVGLSLQKGFGSRFGWGAALLLTVMPAWFLHSRTAFEAGLGVTFFAALVYSYLRYRQGETAWIYGAVTAAALAFYSYSPAQMVIASLSLFLLISDWRYHWQQRRRLLLALGLAALFALPYFRFQIEHPGETLRHLTLLNSYWLTDRPLLAKLGIYFGEYLRGLNPLYWYVPQSGELIRHVMKGYGHLGWITLPFVAIGLIRALRGIRRSEYRLILLALLAAPSGAALVKLGITRALFMVIPAALLGGLGLESAIGWLGSRLQKRWPRPNWTIGLSLLIFLILAAAAFGMLQDALQNAPFWSSDYGLSGLQWGARQLFAEVSDYLNQNPGVDLVVSPSWANGTDVIARFFFDDPQPFRLGSIEGHLNEVQPLAENTRFVMIPEEWLKVQESNKFTDIQVERTLNYPNGKVGFYFVRLRYVDNAQQIFEQERQERRALQEKALRLNDGTLLKVRYSRLDMGEIEHVFDGQPGTLIRTMEANPLVLNLIFNQPQNLQSLTARIGGVPGKVVVWVYPPNGSSPLRFEADKEETPDPRDVTVLFDTELTAGQIDIEVYSTRDGESAHVHLWDVSWK</sequence>
<dbReference type="EMBL" id="DSXR01000053">
    <property type="protein sequence ID" value="HGS87078.1"/>
    <property type="molecule type" value="Genomic_DNA"/>
</dbReference>
<feature type="compositionally biased region" description="Pro residues" evidence="9">
    <location>
        <begin position="20"/>
        <end position="32"/>
    </location>
</feature>
<feature type="domain" description="Glycosyltransferase RgtA/B/C/D-like" evidence="11">
    <location>
        <begin position="174"/>
        <end position="320"/>
    </location>
</feature>
<comment type="subcellular location">
    <subcellularLocation>
        <location evidence="1">Cell membrane</location>
        <topology evidence="1">Multi-pass membrane protein</topology>
    </subcellularLocation>
</comment>
<feature type="transmembrane region" description="Helical" evidence="10">
    <location>
        <begin position="415"/>
        <end position="434"/>
    </location>
</feature>
<dbReference type="GO" id="GO:0005886">
    <property type="term" value="C:plasma membrane"/>
    <property type="evidence" value="ECO:0007669"/>
    <property type="project" value="UniProtKB-SubCell"/>
</dbReference>
<evidence type="ECO:0000256" key="1">
    <source>
        <dbReference type="ARBA" id="ARBA00004651"/>
    </source>
</evidence>